<feature type="domain" description="GGDEF" evidence="2">
    <location>
        <begin position="249"/>
        <end position="374"/>
    </location>
</feature>
<feature type="transmembrane region" description="Helical" evidence="1">
    <location>
        <begin position="105"/>
        <end position="126"/>
    </location>
</feature>
<dbReference type="SMART" id="SM00267">
    <property type="entry name" value="GGDEF"/>
    <property type="match status" value="1"/>
</dbReference>
<feature type="transmembrane region" description="Helical" evidence="1">
    <location>
        <begin position="74"/>
        <end position="93"/>
    </location>
</feature>
<reference evidence="3 4" key="1">
    <citation type="submission" date="2018-03" db="EMBL/GenBank/DDBJ databases">
        <title>Genome sequence of Clostridium vincentii DSM 10228.</title>
        <authorList>
            <person name="Poehlein A."/>
            <person name="Daniel R."/>
        </authorList>
    </citation>
    <scope>NUCLEOTIDE SEQUENCE [LARGE SCALE GENOMIC DNA]</scope>
    <source>
        <strain evidence="3 4">DSM 10228</strain>
    </source>
</reference>
<name>A0A2T0BBD8_9CLOT</name>
<gene>
    <name evidence="3" type="primary">dosC_2</name>
    <name evidence="3" type="ORF">CLVI_27470</name>
</gene>
<keyword evidence="1" id="KW-0812">Transmembrane</keyword>
<dbReference type="PANTHER" id="PTHR45138">
    <property type="entry name" value="REGULATORY COMPONENTS OF SENSORY TRANSDUCTION SYSTEM"/>
    <property type="match status" value="1"/>
</dbReference>
<dbReference type="NCBIfam" id="TIGR00254">
    <property type="entry name" value="GGDEF"/>
    <property type="match status" value="1"/>
</dbReference>
<evidence type="ECO:0000313" key="3">
    <source>
        <dbReference type="EMBL" id="PRR81155.1"/>
    </source>
</evidence>
<dbReference type="EC" id="2.7.7.65" evidence="3"/>
<feature type="transmembrane region" description="Helical" evidence="1">
    <location>
        <begin position="6"/>
        <end position="25"/>
    </location>
</feature>
<keyword evidence="4" id="KW-1185">Reference proteome</keyword>
<dbReference type="Pfam" id="PF00990">
    <property type="entry name" value="GGDEF"/>
    <property type="match status" value="1"/>
</dbReference>
<dbReference type="InterPro" id="IPR029787">
    <property type="entry name" value="Nucleotide_cyclase"/>
</dbReference>
<sequence>MNLGNNLIINIYSIAILTVICIHCLKQEEKSSLKYKLYMKMLQVTIVMLVLDIFSRFDGNPSTIYLFINHFGNFMTFMINLILPTLWLLYVHDQVFQEEEKTKRLYRPLFAINFINAVIVVVMQFYQKFYYIDSDNIYHRAQLFLISVLIVVIFMLVAFFLIVVNRKKIEKKHYFSLMFFSVPPFISIMLQIAFYGTSLIYNSVVLSFLIIFLNIQNHNIYTDHLTGINNRKKLELYLKEKIRTTTVNKTFSAIMIDLNDFKYINDTFGHNIGDDALEVSAKLFKSCLKSTDFIARFGGDEFCIVLDMSDRSGLEKIVCRINRTIKEYNELGGKSYKIAVSMGFAVYDYHSFMTVKEFQKKIDILMYENKKVTV</sequence>
<keyword evidence="3" id="KW-0548">Nucleotidyltransferase</keyword>
<feature type="transmembrane region" description="Helical" evidence="1">
    <location>
        <begin position="199"/>
        <end position="215"/>
    </location>
</feature>
<keyword evidence="3" id="KW-0808">Transferase</keyword>
<evidence type="ECO:0000313" key="4">
    <source>
        <dbReference type="Proteomes" id="UP000239471"/>
    </source>
</evidence>
<comment type="caution">
    <text evidence="3">The sequence shown here is derived from an EMBL/GenBank/DDBJ whole genome shotgun (WGS) entry which is preliminary data.</text>
</comment>
<dbReference type="InterPro" id="IPR050469">
    <property type="entry name" value="Diguanylate_Cyclase"/>
</dbReference>
<dbReference type="InterPro" id="IPR043128">
    <property type="entry name" value="Rev_trsase/Diguanyl_cyclase"/>
</dbReference>
<dbReference type="CDD" id="cd01949">
    <property type="entry name" value="GGDEF"/>
    <property type="match status" value="1"/>
</dbReference>
<feature type="transmembrane region" description="Helical" evidence="1">
    <location>
        <begin position="141"/>
        <end position="162"/>
    </location>
</feature>
<keyword evidence="1" id="KW-1133">Transmembrane helix</keyword>
<protein>
    <submittedName>
        <fullName evidence="3">Diguanylate cyclase DosC</fullName>
        <ecNumber evidence="3">2.7.7.65</ecNumber>
    </submittedName>
</protein>
<dbReference type="PROSITE" id="PS50887">
    <property type="entry name" value="GGDEF"/>
    <property type="match status" value="1"/>
</dbReference>
<feature type="transmembrane region" description="Helical" evidence="1">
    <location>
        <begin position="174"/>
        <end position="193"/>
    </location>
</feature>
<dbReference type="Gene3D" id="3.30.70.270">
    <property type="match status" value="1"/>
</dbReference>
<feature type="transmembrane region" description="Helical" evidence="1">
    <location>
        <begin position="37"/>
        <end position="54"/>
    </location>
</feature>
<evidence type="ECO:0000259" key="2">
    <source>
        <dbReference type="PROSITE" id="PS50887"/>
    </source>
</evidence>
<dbReference type="OrthoDB" id="9805474at2"/>
<accession>A0A2T0BBD8</accession>
<proteinExistence type="predicted"/>
<dbReference type="Proteomes" id="UP000239471">
    <property type="component" value="Unassembled WGS sequence"/>
</dbReference>
<dbReference type="SUPFAM" id="SSF55073">
    <property type="entry name" value="Nucleotide cyclase"/>
    <property type="match status" value="1"/>
</dbReference>
<keyword evidence="1" id="KW-0472">Membrane</keyword>
<dbReference type="GO" id="GO:0052621">
    <property type="term" value="F:diguanylate cyclase activity"/>
    <property type="evidence" value="ECO:0007669"/>
    <property type="project" value="UniProtKB-EC"/>
</dbReference>
<evidence type="ECO:0000256" key="1">
    <source>
        <dbReference type="SAM" id="Phobius"/>
    </source>
</evidence>
<dbReference type="EMBL" id="PVXQ01000035">
    <property type="protein sequence ID" value="PRR81155.1"/>
    <property type="molecule type" value="Genomic_DNA"/>
</dbReference>
<organism evidence="3 4">
    <name type="scientific">Clostridium vincentii</name>
    <dbReference type="NCBI Taxonomy" id="52704"/>
    <lineage>
        <taxon>Bacteria</taxon>
        <taxon>Bacillati</taxon>
        <taxon>Bacillota</taxon>
        <taxon>Clostridia</taxon>
        <taxon>Eubacteriales</taxon>
        <taxon>Clostridiaceae</taxon>
        <taxon>Clostridium</taxon>
    </lineage>
</organism>
<dbReference type="AlphaFoldDB" id="A0A2T0BBD8"/>
<dbReference type="PANTHER" id="PTHR45138:SF9">
    <property type="entry name" value="DIGUANYLATE CYCLASE DGCM-RELATED"/>
    <property type="match status" value="1"/>
</dbReference>
<dbReference type="InterPro" id="IPR000160">
    <property type="entry name" value="GGDEF_dom"/>
</dbReference>